<evidence type="ECO:0000256" key="1">
    <source>
        <dbReference type="SAM" id="MobiDB-lite"/>
    </source>
</evidence>
<comment type="caution">
    <text evidence="2">The sequence shown here is derived from an EMBL/GenBank/DDBJ whole genome shotgun (WGS) entry which is preliminary data.</text>
</comment>
<gene>
    <name evidence="2" type="ORF">K8W01_12545</name>
</gene>
<accession>A0A921E3S8</accession>
<protein>
    <submittedName>
        <fullName evidence="2">Uncharacterized protein</fullName>
    </submittedName>
</protein>
<reference evidence="2" key="2">
    <citation type="submission" date="2021-09" db="EMBL/GenBank/DDBJ databases">
        <authorList>
            <person name="Gilroy R."/>
        </authorList>
    </citation>
    <scope>NUCLEOTIDE SEQUENCE</scope>
    <source>
        <strain evidence="2">316</strain>
    </source>
</reference>
<proteinExistence type="predicted"/>
<dbReference type="EMBL" id="DYYG01000035">
    <property type="protein sequence ID" value="HJE24478.1"/>
    <property type="molecule type" value="Genomic_DNA"/>
</dbReference>
<evidence type="ECO:0000313" key="2">
    <source>
        <dbReference type="EMBL" id="HJE24478.1"/>
    </source>
</evidence>
<evidence type="ECO:0000313" key="3">
    <source>
        <dbReference type="Proteomes" id="UP000742631"/>
    </source>
</evidence>
<sequence length="66" mass="7324">MTSRSARRRPPIVVPREPRPDRRRATHSDILDPGALEAPLPGALLVLLSRLHRAESKPIQDNDPAS</sequence>
<name>A0A921E3S8_9HYPH</name>
<dbReference type="AlphaFoldDB" id="A0A921E3S8"/>
<feature type="region of interest" description="Disordered" evidence="1">
    <location>
        <begin position="1"/>
        <end position="36"/>
    </location>
</feature>
<organism evidence="2 3">
    <name type="scientific">Methylorubrum populi</name>
    <dbReference type="NCBI Taxonomy" id="223967"/>
    <lineage>
        <taxon>Bacteria</taxon>
        <taxon>Pseudomonadati</taxon>
        <taxon>Pseudomonadota</taxon>
        <taxon>Alphaproteobacteria</taxon>
        <taxon>Hyphomicrobiales</taxon>
        <taxon>Methylobacteriaceae</taxon>
        <taxon>Methylorubrum</taxon>
    </lineage>
</organism>
<feature type="compositionally biased region" description="Basic residues" evidence="1">
    <location>
        <begin position="1"/>
        <end position="10"/>
    </location>
</feature>
<reference evidence="2" key="1">
    <citation type="journal article" date="2021" name="PeerJ">
        <title>Extensive microbial diversity within the chicken gut microbiome revealed by metagenomics and culture.</title>
        <authorList>
            <person name="Gilroy R."/>
            <person name="Ravi A."/>
            <person name="Getino M."/>
            <person name="Pursley I."/>
            <person name="Horton D.L."/>
            <person name="Alikhan N.F."/>
            <person name="Baker D."/>
            <person name="Gharbi K."/>
            <person name="Hall N."/>
            <person name="Watson M."/>
            <person name="Adriaenssens E.M."/>
            <person name="Foster-Nyarko E."/>
            <person name="Jarju S."/>
            <person name="Secka A."/>
            <person name="Antonio M."/>
            <person name="Oren A."/>
            <person name="Chaudhuri R.R."/>
            <person name="La Ragione R."/>
            <person name="Hildebrand F."/>
            <person name="Pallen M.J."/>
        </authorList>
    </citation>
    <scope>NUCLEOTIDE SEQUENCE</scope>
    <source>
        <strain evidence="2">316</strain>
    </source>
</reference>
<dbReference type="Proteomes" id="UP000742631">
    <property type="component" value="Unassembled WGS sequence"/>
</dbReference>